<proteinExistence type="predicted"/>
<sequence length="188" mass="20900">MSNESLSEGELTKIPKREELLKALGINILRGHPNSLASNITIPELENCHKYNEGTASAEVQDIDMSEAVEDEGKETSNLTGAVSKLSVDGGKAIPQSETKFMEPDKVQGLIKELSMPSELIDDNDRENKSKESKPKTLLQLYYNASRAEKQRVKEIKSDNSRFNDQQAKELVYGEIATNLLGFTRESL</sequence>
<protein>
    <submittedName>
        <fullName evidence="1">18289_t:CDS:1</fullName>
    </submittedName>
</protein>
<evidence type="ECO:0000313" key="2">
    <source>
        <dbReference type="Proteomes" id="UP000789920"/>
    </source>
</evidence>
<dbReference type="Proteomes" id="UP000789920">
    <property type="component" value="Unassembled WGS sequence"/>
</dbReference>
<reference evidence="1" key="1">
    <citation type="submission" date="2021-06" db="EMBL/GenBank/DDBJ databases">
        <authorList>
            <person name="Kallberg Y."/>
            <person name="Tangrot J."/>
            <person name="Rosling A."/>
        </authorList>
    </citation>
    <scope>NUCLEOTIDE SEQUENCE</scope>
    <source>
        <strain evidence="1">MA461A</strain>
    </source>
</reference>
<gene>
    <name evidence="1" type="ORF">RPERSI_LOCUS24556</name>
</gene>
<comment type="caution">
    <text evidence="1">The sequence shown here is derived from an EMBL/GenBank/DDBJ whole genome shotgun (WGS) entry which is preliminary data.</text>
</comment>
<feature type="non-terminal residue" evidence="1">
    <location>
        <position position="188"/>
    </location>
</feature>
<evidence type="ECO:0000313" key="1">
    <source>
        <dbReference type="EMBL" id="CAG8816881.1"/>
    </source>
</evidence>
<organism evidence="1 2">
    <name type="scientific">Racocetra persica</name>
    <dbReference type="NCBI Taxonomy" id="160502"/>
    <lineage>
        <taxon>Eukaryota</taxon>
        <taxon>Fungi</taxon>
        <taxon>Fungi incertae sedis</taxon>
        <taxon>Mucoromycota</taxon>
        <taxon>Glomeromycotina</taxon>
        <taxon>Glomeromycetes</taxon>
        <taxon>Diversisporales</taxon>
        <taxon>Gigasporaceae</taxon>
        <taxon>Racocetra</taxon>
    </lineage>
</organism>
<accession>A0ACA9RYP1</accession>
<name>A0ACA9RYP1_9GLOM</name>
<keyword evidence="2" id="KW-1185">Reference proteome</keyword>
<dbReference type="EMBL" id="CAJVQC010079119">
    <property type="protein sequence ID" value="CAG8816881.1"/>
    <property type="molecule type" value="Genomic_DNA"/>
</dbReference>